<evidence type="ECO:0000256" key="3">
    <source>
        <dbReference type="SAM" id="Phobius"/>
    </source>
</evidence>
<keyword evidence="6" id="KW-1185">Reference proteome</keyword>
<comment type="similarity">
    <text evidence="1">Belongs to the LytR/CpsA/Psr (LCP) family.</text>
</comment>
<sequence>MTIYKKRIKITIVSILICIVSIISYFIYSFEKNSHITDKNFINSAEGLDANMPGLQSIDGITNILLLGSDARTLDEKSRSDAIMILTIDDLHKKLKLTSVMRDSYVKIPDCGEEKINHAFAYGGPDLVLKTLENNFSIRIDKYAIINFFAFQDLIDAVGGLDIDVKPKEVAEINKYIQEVNGNKAHLLKESGLQHLDGQQTLSYSRIRHVGNGGYERTQRQRHVLTLLIDKLKDTQVIKYPVLASQLIKYVKTNMDIGEILNCAYTVYKINNFSINQLQMPLTELSYGKEYRDKGWVLLMDKPQNAKILNNFIFDDKSYSPSELDYASCKEAINSYLAQIDKSKEVKYTKDLDSNNPQTKKESNKNINFKNKYKYKEKNDDIYKKNKTENIKTEKDINNKNNNSSTPKNNKKEDTNKDSKDSNSNSNTKDKENNSTNKDTEKPSNNNDANQNNSSGTNKKDPTETSDN</sequence>
<accession>A0ABT4D5C4</accession>
<keyword evidence="3" id="KW-1133">Transmembrane helix</keyword>
<proteinExistence type="inferred from homology"/>
<dbReference type="Proteomes" id="UP001144612">
    <property type="component" value="Unassembled WGS sequence"/>
</dbReference>
<feature type="compositionally biased region" description="Basic and acidic residues" evidence="2">
    <location>
        <begin position="410"/>
        <end position="421"/>
    </location>
</feature>
<dbReference type="InterPro" id="IPR050922">
    <property type="entry name" value="LytR/CpsA/Psr_CW_biosynth"/>
</dbReference>
<feature type="domain" description="Cell envelope-related transcriptional attenuator" evidence="4">
    <location>
        <begin position="79"/>
        <end position="233"/>
    </location>
</feature>
<feature type="transmembrane region" description="Helical" evidence="3">
    <location>
        <begin position="12"/>
        <end position="30"/>
    </location>
</feature>
<dbReference type="NCBIfam" id="TIGR00350">
    <property type="entry name" value="lytR_cpsA_psr"/>
    <property type="match status" value="1"/>
</dbReference>
<dbReference type="Gene3D" id="3.40.630.190">
    <property type="entry name" value="LCP protein"/>
    <property type="match status" value="1"/>
</dbReference>
<dbReference type="RefSeq" id="WP_268059862.1">
    <property type="nucleotide sequence ID" value="NZ_JAPQFJ010000002.1"/>
</dbReference>
<feature type="compositionally biased region" description="Low complexity" evidence="2">
    <location>
        <begin position="399"/>
        <end position="408"/>
    </location>
</feature>
<keyword evidence="3" id="KW-0812">Transmembrane</keyword>
<protein>
    <submittedName>
        <fullName evidence="5">LCP family protein</fullName>
    </submittedName>
</protein>
<evidence type="ECO:0000313" key="6">
    <source>
        <dbReference type="Proteomes" id="UP001144612"/>
    </source>
</evidence>
<keyword evidence="3" id="KW-0472">Membrane</keyword>
<dbReference type="EMBL" id="JAPQFJ010000002">
    <property type="protein sequence ID" value="MCY6957482.1"/>
    <property type="molecule type" value="Genomic_DNA"/>
</dbReference>
<gene>
    <name evidence="5" type="ORF">OW729_02550</name>
</gene>
<dbReference type="Pfam" id="PF03816">
    <property type="entry name" value="LytR_cpsA_psr"/>
    <property type="match status" value="1"/>
</dbReference>
<reference evidence="5" key="1">
    <citation type="submission" date="2022-12" db="EMBL/GenBank/DDBJ databases">
        <title>Clostridium sp. nov., isolated from industrial wastewater.</title>
        <authorList>
            <person name="Jiayan W."/>
        </authorList>
    </citation>
    <scope>NUCLEOTIDE SEQUENCE</scope>
    <source>
        <strain evidence="5">ZC22-4</strain>
    </source>
</reference>
<evidence type="ECO:0000256" key="1">
    <source>
        <dbReference type="ARBA" id="ARBA00006068"/>
    </source>
</evidence>
<dbReference type="PANTHER" id="PTHR33392">
    <property type="entry name" value="POLYISOPRENYL-TEICHOIC ACID--PEPTIDOGLYCAN TEICHOIC ACID TRANSFERASE TAGU"/>
    <property type="match status" value="1"/>
</dbReference>
<evidence type="ECO:0000256" key="2">
    <source>
        <dbReference type="SAM" id="MobiDB-lite"/>
    </source>
</evidence>
<feature type="region of interest" description="Disordered" evidence="2">
    <location>
        <begin position="348"/>
        <end position="372"/>
    </location>
</feature>
<name>A0ABT4D5C4_9CLOT</name>
<feature type="compositionally biased region" description="Basic and acidic residues" evidence="2">
    <location>
        <begin position="348"/>
        <end position="364"/>
    </location>
</feature>
<evidence type="ECO:0000313" key="5">
    <source>
        <dbReference type="EMBL" id="MCY6957482.1"/>
    </source>
</evidence>
<dbReference type="InterPro" id="IPR004474">
    <property type="entry name" value="LytR_CpsA_psr"/>
</dbReference>
<evidence type="ECO:0000259" key="4">
    <source>
        <dbReference type="Pfam" id="PF03816"/>
    </source>
</evidence>
<comment type="caution">
    <text evidence="5">The sequence shown here is derived from an EMBL/GenBank/DDBJ whole genome shotgun (WGS) entry which is preliminary data.</text>
</comment>
<organism evidence="5 6">
    <name type="scientific">Clostridium brassicae</name>
    <dbReference type="NCBI Taxonomy" id="2999072"/>
    <lineage>
        <taxon>Bacteria</taxon>
        <taxon>Bacillati</taxon>
        <taxon>Bacillota</taxon>
        <taxon>Clostridia</taxon>
        <taxon>Eubacteriales</taxon>
        <taxon>Clostridiaceae</taxon>
        <taxon>Clostridium</taxon>
    </lineage>
</organism>
<feature type="compositionally biased region" description="Basic and acidic residues" evidence="2">
    <location>
        <begin position="458"/>
        <end position="468"/>
    </location>
</feature>
<dbReference type="PANTHER" id="PTHR33392:SF6">
    <property type="entry name" value="POLYISOPRENYL-TEICHOIC ACID--PEPTIDOGLYCAN TEICHOIC ACID TRANSFERASE TAGU"/>
    <property type="match status" value="1"/>
</dbReference>
<feature type="compositionally biased region" description="Low complexity" evidence="2">
    <location>
        <begin position="444"/>
        <end position="457"/>
    </location>
</feature>
<feature type="compositionally biased region" description="Basic and acidic residues" evidence="2">
    <location>
        <begin position="428"/>
        <end position="442"/>
    </location>
</feature>
<feature type="region of interest" description="Disordered" evidence="2">
    <location>
        <begin position="392"/>
        <end position="468"/>
    </location>
</feature>